<dbReference type="RefSeq" id="WP_171202558.1">
    <property type="nucleotide sequence ID" value="NZ_BAAANP010000010.1"/>
</dbReference>
<dbReference type="InterPro" id="IPR035919">
    <property type="entry name" value="EAL_sf"/>
</dbReference>
<dbReference type="SMART" id="SM00065">
    <property type="entry name" value="GAF"/>
    <property type="match status" value="1"/>
</dbReference>
<dbReference type="Gene3D" id="3.30.450.40">
    <property type="match status" value="1"/>
</dbReference>
<dbReference type="PANTHER" id="PTHR43102">
    <property type="entry name" value="SLR1143 PROTEIN"/>
    <property type="match status" value="1"/>
</dbReference>
<dbReference type="InterPro" id="IPR001633">
    <property type="entry name" value="EAL_dom"/>
</dbReference>
<evidence type="ECO:0000313" key="3">
    <source>
        <dbReference type="Proteomes" id="UP000555552"/>
    </source>
</evidence>
<accession>A0A849BMZ7</accession>
<sequence>MSAHPGARDRPEVRRLLDAARIAVDMDASLVTLHDGLEEVAVATSSRSALLRGAVGRRTPLTDTICGQVVAGRLPRWIPDAGADPIASVLPVTRAHGIGSYVGTPLHDDDGHVAGMLCCLSRAPDDRIGPDAPAVLESLASALSVALGLARRPAAAPEASPPVADASRGAPPSALEHHRAVLSLARGEDVDVLFEPVVDLATDRPLAFAAAFRAAACRGAAVGDVVGAHGLAGDVELACLHRALEHQGRQPPGTALAVAVSRSLLQRPGVVDLLLEHARSGLWVAVGHGAADDGATYERARRLREAGAVLAVDGAGTPSSGLVDALRLGPPLVSVCAPALDHAEDAGGADAQPDLVRALLAVTRSVGARLVVRDVTTAAQLEALRSLGVPLARGAAVGGPAPLPAA</sequence>
<dbReference type="SMART" id="SM00052">
    <property type="entry name" value="EAL"/>
    <property type="match status" value="1"/>
</dbReference>
<feature type="domain" description="EAL" evidence="1">
    <location>
        <begin position="173"/>
        <end position="406"/>
    </location>
</feature>
<dbReference type="SUPFAM" id="SSF55781">
    <property type="entry name" value="GAF domain-like"/>
    <property type="match status" value="1"/>
</dbReference>
<organism evidence="2 3">
    <name type="scientific">Pseudokineococcus marinus</name>
    <dbReference type="NCBI Taxonomy" id="351215"/>
    <lineage>
        <taxon>Bacteria</taxon>
        <taxon>Bacillati</taxon>
        <taxon>Actinomycetota</taxon>
        <taxon>Actinomycetes</taxon>
        <taxon>Kineosporiales</taxon>
        <taxon>Kineosporiaceae</taxon>
        <taxon>Pseudokineococcus</taxon>
    </lineage>
</organism>
<gene>
    <name evidence="2" type="ORF">HLB09_06375</name>
</gene>
<dbReference type="Gene3D" id="3.20.20.450">
    <property type="entry name" value="EAL domain"/>
    <property type="match status" value="1"/>
</dbReference>
<dbReference type="Pfam" id="PF00563">
    <property type="entry name" value="EAL"/>
    <property type="match status" value="1"/>
</dbReference>
<dbReference type="SUPFAM" id="SSF141868">
    <property type="entry name" value="EAL domain-like"/>
    <property type="match status" value="1"/>
</dbReference>
<protein>
    <submittedName>
        <fullName evidence="2">EAL domain-containing protein</fullName>
    </submittedName>
</protein>
<dbReference type="InterPro" id="IPR029016">
    <property type="entry name" value="GAF-like_dom_sf"/>
</dbReference>
<keyword evidence="3" id="KW-1185">Reference proteome</keyword>
<dbReference type="Pfam" id="PF01590">
    <property type="entry name" value="GAF"/>
    <property type="match status" value="1"/>
</dbReference>
<dbReference type="PANTHER" id="PTHR43102:SF2">
    <property type="entry name" value="GAF DOMAIN-CONTAINING PROTEIN"/>
    <property type="match status" value="1"/>
</dbReference>
<comment type="caution">
    <text evidence="2">The sequence shown here is derived from an EMBL/GenBank/DDBJ whole genome shotgun (WGS) entry which is preliminary data.</text>
</comment>
<dbReference type="InterPro" id="IPR003018">
    <property type="entry name" value="GAF"/>
</dbReference>
<reference evidence="2 3" key="1">
    <citation type="submission" date="2020-05" db="EMBL/GenBank/DDBJ databases">
        <title>MicrobeNet Type strains.</title>
        <authorList>
            <person name="Nicholson A.C."/>
        </authorList>
    </citation>
    <scope>NUCLEOTIDE SEQUENCE [LARGE SCALE GENOMIC DNA]</scope>
    <source>
        <strain evidence="2 3">JCM 14547</strain>
    </source>
</reference>
<dbReference type="Proteomes" id="UP000555552">
    <property type="component" value="Unassembled WGS sequence"/>
</dbReference>
<evidence type="ECO:0000259" key="1">
    <source>
        <dbReference type="PROSITE" id="PS50883"/>
    </source>
</evidence>
<dbReference type="PROSITE" id="PS50883">
    <property type="entry name" value="EAL"/>
    <property type="match status" value="1"/>
</dbReference>
<dbReference type="AlphaFoldDB" id="A0A849BMZ7"/>
<dbReference type="EMBL" id="JABEMA010000063">
    <property type="protein sequence ID" value="NNH22723.1"/>
    <property type="molecule type" value="Genomic_DNA"/>
</dbReference>
<proteinExistence type="predicted"/>
<evidence type="ECO:0000313" key="2">
    <source>
        <dbReference type="EMBL" id="NNH22723.1"/>
    </source>
</evidence>
<name>A0A849BMZ7_9ACTN</name>